<evidence type="ECO:0000313" key="3">
    <source>
        <dbReference type="Proteomes" id="UP000294862"/>
    </source>
</evidence>
<organism evidence="2 3">
    <name type="scientific">Dokdonella fugitiva</name>
    <dbReference type="NCBI Taxonomy" id="328517"/>
    <lineage>
        <taxon>Bacteria</taxon>
        <taxon>Pseudomonadati</taxon>
        <taxon>Pseudomonadota</taxon>
        <taxon>Gammaproteobacteria</taxon>
        <taxon>Lysobacterales</taxon>
        <taxon>Rhodanobacteraceae</taxon>
        <taxon>Dokdonella</taxon>
    </lineage>
</organism>
<dbReference type="AlphaFoldDB" id="A0A4R2IBA7"/>
<keyword evidence="1" id="KW-0732">Signal</keyword>
<reference evidence="2 3" key="1">
    <citation type="journal article" date="2015" name="Stand. Genomic Sci.">
        <title>Genomic Encyclopedia of Bacterial and Archaeal Type Strains, Phase III: the genomes of soil and plant-associated and newly described type strains.</title>
        <authorList>
            <person name="Whitman W.B."/>
            <person name="Woyke T."/>
            <person name="Klenk H.P."/>
            <person name="Zhou Y."/>
            <person name="Lilburn T.G."/>
            <person name="Beck B.J."/>
            <person name="De Vos P."/>
            <person name="Vandamme P."/>
            <person name="Eisen J.A."/>
            <person name="Garrity G."/>
            <person name="Hugenholtz P."/>
            <person name="Kyrpides N.C."/>
        </authorList>
    </citation>
    <scope>NUCLEOTIDE SEQUENCE [LARGE SCALE GENOMIC DNA]</scope>
    <source>
        <strain evidence="2 3">A3</strain>
    </source>
</reference>
<feature type="chain" id="PRO_5020965137" evidence="1">
    <location>
        <begin position="23"/>
        <end position="279"/>
    </location>
</feature>
<evidence type="ECO:0000256" key="1">
    <source>
        <dbReference type="SAM" id="SignalP"/>
    </source>
</evidence>
<name>A0A4R2IBA7_9GAMM</name>
<proteinExistence type="predicted"/>
<evidence type="ECO:0000313" key="2">
    <source>
        <dbReference type="EMBL" id="TCO41396.1"/>
    </source>
</evidence>
<comment type="caution">
    <text evidence="2">The sequence shown here is derived from an EMBL/GenBank/DDBJ whole genome shotgun (WGS) entry which is preliminary data.</text>
</comment>
<protein>
    <submittedName>
        <fullName evidence="2">Uncharacterized protein</fullName>
    </submittedName>
</protein>
<dbReference type="EMBL" id="SLWQ01000003">
    <property type="protein sequence ID" value="TCO41396.1"/>
    <property type="molecule type" value="Genomic_DNA"/>
</dbReference>
<dbReference type="Proteomes" id="UP000294862">
    <property type="component" value="Unassembled WGS sequence"/>
</dbReference>
<dbReference type="OrthoDB" id="8479992at2"/>
<dbReference type="RefSeq" id="WP_131996443.1">
    <property type="nucleotide sequence ID" value="NZ_SLWQ01000003.1"/>
</dbReference>
<sequence>MKRPVSRLPCVALLLGSTAAAAAGPGYFRFDQVRMEIKHAYAVMHEERSGPARVYLFLTSAPIDVQKVADAFDPGSEVSGQMHGKPGGYVRICVTPEGKECGLYFSHDQPSESFNMSGSGEFTLPKRTPTHLEGRWVMTKPDDFFGKTYDFDMPFAADVTAPTAGTQLGADGGEPGRAYSAYLAALAKGDLPALRRILGESARWRLPEDDENESKQGLKDLRDGKPVSVKILSAVQRGDHAVLRVEGVDRDEIKRAGRVLMAKGDNGWAVETDDLGSVD</sequence>
<feature type="signal peptide" evidence="1">
    <location>
        <begin position="1"/>
        <end position="22"/>
    </location>
</feature>
<accession>A0A4R2IBA7</accession>
<keyword evidence="3" id="KW-1185">Reference proteome</keyword>
<gene>
    <name evidence="2" type="ORF">EV148_103316</name>
</gene>